<evidence type="ECO:0000313" key="11">
    <source>
        <dbReference type="RefSeq" id="XP_022312622.1"/>
    </source>
</evidence>
<dbReference type="GO" id="GO:0004222">
    <property type="term" value="F:metalloendopeptidase activity"/>
    <property type="evidence" value="ECO:0007669"/>
    <property type="project" value="InterPro"/>
</dbReference>
<organism evidence="10 11">
    <name type="scientific">Crassostrea virginica</name>
    <name type="common">Eastern oyster</name>
    <dbReference type="NCBI Taxonomy" id="6565"/>
    <lineage>
        <taxon>Eukaryota</taxon>
        <taxon>Metazoa</taxon>
        <taxon>Spiralia</taxon>
        <taxon>Lophotrochozoa</taxon>
        <taxon>Mollusca</taxon>
        <taxon>Bivalvia</taxon>
        <taxon>Autobranchia</taxon>
        <taxon>Pteriomorphia</taxon>
        <taxon>Ostreida</taxon>
        <taxon>Ostreoidea</taxon>
        <taxon>Ostreidae</taxon>
        <taxon>Crassostrea</taxon>
    </lineage>
</organism>
<dbReference type="EC" id="3.4.24.81" evidence="2"/>
<evidence type="ECO:0000256" key="4">
    <source>
        <dbReference type="PROSITE-ProRule" id="PRU00276"/>
    </source>
</evidence>
<dbReference type="AlphaFoldDB" id="A0A8B8CA41"/>
<evidence type="ECO:0000256" key="2">
    <source>
        <dbReference type="ARBA" id="ARBA00012332"/>
    </source>
</evidence>
<comment type="caution">
    <text evidence="4">Lacks conserved residue(s) required for the propagation of feature annotation.</text>
</comment>
<keyword evidence="6" id="KW-1133">Transmembrane helix</keyword>
<keyword evidence="4" id="KW-0862">Zinc</keyword>
<dbReference type="PROSITE" id="PS50214">
    <property type="entry name" value="DISINTEGRIN_2"/>
    <property type="match status" value="1"/>
</dbReference>
<dbReference type="InterPro" id="IPR051489">
    <property type="entry name" value="ADAM_Metalloproteinase"/>
</dbReference>
<dbReference type="GO" id="GO:0006509">
    <property type="term" value="P:membrane protein ectodomain proteolysis"/>
    <property type="evidence" value="ECO:0007669"/>
    <property type="project" value="TreeGrafter"/>
</dbReference>
<gene>
    <name evidence="11" type="primary">LOC111117733</name>
</gene>
<keyword evidence="6" id="KW-0472">Membrane</keyword>
<dbReference type="Pfam" id="PF13574">
    <property type="entry name" value="Reprolysin_2"/>
    <property type="match status" value="1"/>
</dbReference>
<dbReference type="Pfam" id="PF00200">
    <property type="entry name" value="Disintegrin"/>
    <property type="match status" value="1"/>
</dbReference>
<evidence type="ECO:0000256" key="3">
    <source>
        <dbReference type="ARBA" id="ARBA00022685"/>
    </source>
</evidence>
<comment type="catalytic activity">
    <reaction evidence="1">
        <text>Endopeptidase of broad specificity.</text>
        <dbReference type="EC" id="3.4.24.81"/>
    </reaction>
</comment>
<feature type="binding site" evidence="4">
    <location>
        <position position="435"/>
    </location>
    <ligand>
        <name>Zn(2+)</name>
        <dbReference type="ChEBI" id="CHEBI:29105"/>
        <note>catalytic</note>
    </ligand>
</feature>
<dbReference type="Gene3D" id="4.10.70.10">
    <property type="entry name" value="Disintegrin domain"/>
    <property type="match status" value="1"/>
</dbReference>
<reference evidence="11" key="1">
    <citation type="submission" date="2025-08" db="UniProtKB">
        <authorList>
            <consortium name="RefSeq"/>
        </authorList>
    </citation>
    <scope>IDENTIFICATION</scope>
    <source>
        <tissue evidence="11">Whole sample</tissue>
    </source>
</reference>
<dbReference type="PANTHER" id="PTHR45702">
    <property type="entry name" value="ADAM10/ADAM17 METALLOPEPTIDASE FAMILY MEMBER"/>
    <property type="match status" value="1"/>
</dbReference>
<name>A0A8B8CA41_CRAVI</name>
<dbReference type="OrthoDB" id="2149267at2759"/>
<feature type="chain" id="PRO_5034063822" description="ADAM10 endopeptidase" evidence="7">
    <location>
        <begin position="20"/>
        <end position="840"/>
    </location>
</feature>
<evidence type="ECO:0000256" key="6">
    <source>
        <dbReference type="SAM" id="Phobius"/>
    </source>
</evidence>
<keyword evidence="7" id="KW-0732">Signal</keyword>
<keyword evidence="3" id="KW-0165">Cleavage on pair of basic residues</keyword>
<feature type="region of interest" description="Disordered" evidence="5">
    <location>
        <begin position="783"/>
        <end position="840"/>
    </location>
</feature>
<dbReference type="GeneID" id="111117733"/>
<feature type="compositionally biased region" description="Low complexity" evidence="5">
    <location>
        <begin position="798"/>
        <end position="807"/>
    </location>
</feature>
<dbReference type="Pfam" id="PF21299">
    <property type="entry name" value="ADAM10_Cys-rich"/>
    <property type="match status" value="1"/>
</dbReference>
<dbReference type="PANTHER" id="PTHR45702:SF2">
    <property type="entry name" value="KUZBANIAN, ISOFORM A"/>
    <property type="match status" value="1"/>
</dbReference>
<dbReference type="InterPro" id="IPR036436">
    <property type="entry name" value="Disintegrin_dom_sf"/>
</dbReference>
<sequence length="840" mass="93789">MRLCLVINVILCFLARTSSERGQRVLNDYIRHYEELHYDVTKLHNEHLRAKRSVDKSLELKFTAFGKKFYLDLWPSNSVFAHDHKSRQPDGTESHVDTSFIYDGEVHGVPGSHVHGAVLSGQFQGHVVYSQEEIYFIEPGNRYFRGPTPHTIIYREDHMNLDPYRHKRAIDGHHGNCGLDKYKNWMTSQSETAYDEHSALRDDVIKDNFYSKYSSSAFIRRKRSGNECYSARKKPTTCNLYLRADPVLFKETMERLGNPVAANNEILAMFSEHVAAINNIYQDTTFNSSDSTLLTSCFVRMNFRIQRTTIMTDESLQCTPDLRTTALNFCNPNIDVSNFLNLNSMKNHDEFCLAYVFTYRDFSGGTLGLAWVGSPSSAAGGVCERYKSISEGGRTVQKSLNTGIVTLINYGQRVPPRVSHITFAHEVGHNFGSPHDTESHCAPGGDAGNYIMYPSATKGNLPNNDKFSSCSKDKIAKVLNAVVHGLHGKTNCFTESDEAFCGNGIVEEGEECDCGYTEDCKDNCCNPRDTRISASADTLKCTLKIVSGAKVKCSPSQGPCCSTSCSFLTNSAENVCREATDCRKKEICNGMNATCPPVQKEPDMTYCNKHTQVCIDGVCQGSLCKRIGYTDSIADTFTPSWDECYISGGSDVESRKKMCYLACQKVNGTGTCHVSVEAGLPGEFQTIVDEVKKNRSLGNNNITVAPGTPCNDYRGYCDVFHRCRGVDNDGPLERLKNLIFGEETLSSIKDWIIEHWWAVMLISAGVIIVMGLFIKVFSYSTPSEDPEVKKQRERNKNKNPPVKNPGPYYISGRGGGGGGRDGANGRDHHYNRKHMETRRV</sequence>
<evidence type="ECO:0000256" key="1">
    <source>
        <dbReference type="ARBA" id="ARBA00001809"/>
    </source>
</evidence>
<dbReference type="InterPro" id="IPR024079">
    <property type="entry name" value="MetalloPept_cat_dom_sf"/>
</dbReference>
<evidence type="ECO:0000256" key="7">
    <source>
        <dbReference type="SAM" id="SignalP"/>
    </source>
</evidence>
<protein>
    <recommendedName>
        <fullName evidence="2">ADAM10 endopeptidase</fullName>
        <ecNumber evidence="2">3.4.24.81</ecNumber>
    </recommendedName>
</protein>
<dbReference type="GO" id="GO:0046872">
    <property type="term" value="F:metal ion binding"/>
    <property type="evidence" value="ECO:0007669"/>
    <property type="project" value="UniProtKB-KW"/>
</dbReference>
<proteinExistence type="predicted"/>
<dbReference type="InterPro" id="IPR001590">
    <property type="entry name" value="Peptidase_M12B"/>
</dbReference>
<dbReference type="SUPFAM" id="SSF55486">
    <property type="entry name" value="Metalloproteases ('zincins'), catalytic domain"/>
    <property type="match status" value="1"/>
</dbReference>
<accession>A0A8B8CA41</accession>
<evidence type="ECO:0000313" key="10">
    <source>
        <dbReference type="Proteomes" id="UP000694844"/>
    </source>
</evidence>
<feature type="compositionally biased region" description="Basic and acidic residues" evidence="5">
    <location>
        <begin position="786"/>
        <end position="796"/>
    </location>
</feature>
<evidence type="ECO:0000256" key="5">
    <source>
        <dbReference type="SAM" id="MobiDB-lite"/>
    </source>
</evidence>
<dbReference type="PROSITE" id="PS50215">
    <property type="entry name" value="ADAM_MEPRO"/>
    <property type="match status" value="1"/>
</dbReference>
<feature type="binding site" evidence="4">
    <location>
        <position position="429"/>
    </location>
    <ligand>
        <name>Zn(2+)</name>
        <dbReference type="ChEBI" id="CHEBI:29105"/>
        <note>catalytic</note>
    </ligand>
</feature>
<feature type="signal peptide" evidence="7">
    <location>
        <begin position="1"/>
        <end position="19"/>
    </location>
</feature>
<feature type="domain" description="Disintegrin" evidence="8">
    <location>
        <begin position="498"/>
        <end position="603"/>
    </location>
</feature>
<feature type="domain" description="Peptidase M12B" evidence="9">
    <location>
        <begin position="240"/>
        <end position="480"/>
    </location>
</feature>
<feature type="binding site" evidence="4">
    <location>
        <position position="425"/>
    </location>
    <ligand>
        <name>Zn(2+)</name>
        <dbReference type="ChEBI" id="CHEBI:29105"/>
        <note>catalytic</note>
    </ligand>
</feature>
<feature type="compositionally biased region" description="Gly residues" evidence="5">
    <location>
        <begin position="812"/>
        <end position="822"/>
    </location>
</feature>
<dbReference type="InterPro" id="IPR001762">
    <property type="entry name" value="Disintegrin_dom"/>
</dbReference>
<dbReference type="KEGG" id="cvn:111117733"/>
<feature type="compositionally biased region" description="Basic and acidic residues" evidence="5">
    <location>
        <begin position="823"/>
        <end position="840"/>
    </location>
</feature>
<feature type="transmembrane region" description="Helical" evidence="6">
    <location>
        <begin position="755"/>
        <end position="774"/>
    </location>
</feature>
<dbReference type="Proteomes" id="UP000694844">
    <property type="component" value="Chromosome 10"/>
</dbReference>
<keyword evidence="10" id="KW-1185">Reference proteome</keyword>
<dbReference type="GO" id="GO:0005886">
    <property type="term" value="C:plasma membrane"/>
    <property type="evidence" value="ECO:0007669"/>
    <property type="project" value="TreeGrafter"/>
</dbReference>
<dbReference type="Gene3D" id="3.40.390.10">
    <property type="entry name" value="Collagenase (Catalytic Domain)"/>
    <property type="match status" value="1"/>
</dbReference>
<evidence type="ECO:0000259" key="9">
    <source>
        <dbReference type="PROSITE" id="PS50215"/>
    </source>
</evidence>
<dbReference type="SUPFAM" id="SSF57552">
    <property type="entry name" value="Blood coagulation inhibitor (disintegrin)"/>
    <property type="match status" value="1"/>
</dbReference>
<keyword evidence="6" id="KW-0812">Transmembrane</keyword>
<feature type="active site" evidence="4">
    <location>
        <position position="426"/>
    </location>
</feature>
<evidence type="ECO:0000259" key="8">
    <source>
        <dbReference type="PROSITE" id="PS50214"/>
    </source>
</evidence>
<dbReference type="InterPro" id="IPR049038">
    <property type="entry name" value="ADAM10_Cys-rich"/>
</dbReference>
<dbReference type="SMART" id="SM00050">
    <property type="entry name" value="DISIN"/>
    <property type="match status" value="1"/>
</dbReference>
<keyword evidence="4" id="KW-0479">Metal-binding</keyword>
<dbReference type="RefSeq" id="XP_022312622.1">
    <property type="nucleotide sequence ID" value="XM_022456914.1"/>
</dbReference>
<dbReference type="GO" id="GO:0007219">
    <property type="term" value="P:Notch signaling pathway"/>
    <property type="evidence" value="ECO:0007669"/>
    <property type="project" value="TreeGrafter"/>
</dbReference>